<dbReference type="InterPro" id="IPR049326">
    <property type="entry name" value="Rhodopsin_dom_fungi"/>
</dbReference>
<name>A0A9P9EVW4_9HYPO</name>
<dbReference type="PANTHER" id="PTHR33048:SF42">
    <property type="entry name" value="INTEGRAL MEMBRANE PROTEIN"/>
    <property type="match status" value="1"/>
</dbReference>
<keyword evidence="2 6" id="KW-0812">Transmembrane</keyword>
<evidence type="ECO:0000256" key="5">
    <source>
        <dbReference type="ARBA" id="ARBA00038359"/>
    </source>
</evidence>
<proteinExistence type="inferred from homology"/>
<feature type="transmembrane region" description="Helical" evidence="6">
    <location>
        <begin position="240"/>
        <end position="260"/>
    </location>
</feature>
<dbReference type="Pfam" id="PF20684">
    <property type="entry name" value="Fung_rhodopsin"/>
    <property type="match status" value="1"/>
</dbReference>
<keyword evidence="4 6" id="KW-0472">Membrane</keyword>
<evidence type="ECO:0000313" key="8">
    <source>
        <dbReference type="EMBL" id="KAH7146106.1"/>
    </source>
</evidence>
<reference evidence="8" key="1">
    <citation type="journal article" date="2021" name="Nat. Commun.">
        <title>Genetic determinants of endophytism in the Arabidopsis root mycobiome.</title>
        <authorList>
            <person name="Mesny F."/>
            <person name="Miyauchi S."/>
            <person name="Thiergart T."/>
            <person name="Pickel B."/>
            <person name="Atanasova L."/>
            <person name="Karlsson M."/>
            <person name="Huettel B."/>
            <person name="Barry K.W."/>
            <person name="Haridas S."/>
            <person name="Chen C."/>
            <person name="Bauer D."/>
            <person name="Andreopoulos W."/>
            <person name="Pangilinan J."/>
            <person name="LaButti K."/>
            <person name="Riley R."/>
            <person name="Lipzen A."/>
            <person name="Clum A."/>
            <person name="Drula E."/>
            <person name="Henrissat B."/>
            <person name="Kohler A."/>
            <person name="Grigoriev I.V."/>
            <person name="Martin F.M."/>
            <person name="Hacquard S."/>
        </authorList>
    </citation>
    <scope>NUCLEOTIDE SEQUENCE</scope>
    <source>
        <strain evidence="8">MPI-CAGE-AT-0147</strain>
    </source>
</reference>
<feature type="domain" description="Rhodopsin" evidence="7">
    <location>
        <begin position="26"/>
        <end position="264"/>
    </location>
</feature>
<comment type="similarity">
    <text evidence="5">Belongs to the SAT4 family.</text>
</comment>
<dbReference type="OrthoDB" id="5417887at2759"/>
<keyword evidence="3 6" id="KW-1133">Transmembrane helix</keyword>
<dbReference type="Proteomes" id="UP000738349">
    <property type="component" value="Unassembled WGS sequence"/>
</dbReference>
<comment type="caution">
    <text evidence="8">The sequence shown here is derived from an EMBL/GenBank/DDBJ whole genome shotgun (WGS) entry which is preliminary data.</text>
</comment>
<evidence type="ECO:0000256" key="4">
    <source>
        <dbReference type="ARBA" id="ARBA00023136"/>
    </source>
</evidence>
<evidence type="ECO:0000256" key="2">
    <source>
        <dbReference type="ARBA" id="ARBA00022692"/>
    </source>
</evidence>
<feature type="transmembrane region" description="Helical" evidence="6">
    <location>
        <begin position="167"/>
        <end position="189"/>
    </location>
</feature>
<evidence type="ECO:0000256" key="6">
    <source>
        <dbReference type="SAM" id="Phobius"/>
    </source>
</evidence>
<keyword evidence="9" id="KW-1185">Reference proteome</keyword>
<dbReference type="EMBL" id="JAGMUV010000008">
    <property type="protein sequence ID" value="KAH7146106.1"/>
    <property type="molecule type" value="Genomic_DNA"/>
</dbReference>
<accession>A0A9P9EVW4</accession>
<evidence type="ECO:0000256" key="3">
    <source>
        <dbReference type="ARBA" id="ARBA00022989"/>
    </source>
</evidence>
<evidence type="ECO:0000256" key="1">
    <source>
        <dbReference type="ARBA" id="ARBA00004141"/>
    </source>
</evidence>
<evidence type="ECO:0000259" key="7">
    <source>
        <dbReference type="Pfam" id="PF20684"/>
    </source>
</evidence>
<feature type="transmembrane region" description="Helical" evidence="6">
    <location>
        <begin position="119"/>
        <end position="141"/>
    </location>
</feature>
<feature type="transmembrane region" description="Helical" evidence="6">
    <location>
        <begin position="201"/>
        <end position="220"/>
    </location>
</feature>
<gene>
    <name evidence="8" type="ORF">EDB81DRAFT_842367</name>
</gene>
<feature type="transmembrane region" description="Helical" evidence="6">
    <location>
        <begin position="12"/>
        <end position="30"/>
    </location>
</feature>
<protein>
    <recommendedName>
        <fullName evidence="7">Rhodopsin domain-containing protein</fullName>
    </recommendedName>
</protein>
<evidence type="ECO:0000313" key="9">
    <source>
        <dbReference type="Proteomes" id="UP000738349"/>
    </source>
</evidence>
<sequence length="294" mass="32530">MADTTAPRIMTTMWVMTGVSAIFMSLRFFCKHRYGKATGWDDSILVFSWVCLVLYAALTTASCQKGIGMHLTDIPPDHLSEAIKLLYVGEFFAIVAVAVSKTSFAVTLLRLAERPWHSYVLWFIIVSLNSIMLLCGIFQFVQCSPTEKLWNLGVPGACWDPRININYAIFAGSYSAAADFILALFPWLLIWHLQMRKREKVGVAVAMSLGILASITAAVKTSYLPDIIRWADFTYSSADLLIWAASETAVTIIAASIPFLRLAFKETTEISVEYQNGDVESQGSGGNSILVERG</sequence>
<dbReference type="InterPro" id="IPR052337">
    <property type="entry name" value="SAT4-like"/>
</dbReference>
<comment type="subcellular location">
    <subcellularLocation>
        <location evidence="1">Membrane</location>
        <topology evidence="1">Multi-pass membrane protein</topology>
    </subcellularLocation>
</comment>
<organism evidence="8 9">
    <name type="scientific">Dactylonectria macrodidyma</name>
    <dbReference type="NCBI Taxonomy" id="307937"/>
    <lineage>
        <taxon>Eukaryota</taxon>
        <taxon>Fungi</taxon>
        <taxon>Dikarya</taxon>
        <taxon>Ascomycota</taxon>
        <taxon>Pezizomycotina</taxon>
        <taxon>Sordariomycetes</taxon>
        <taxon>Hypocreomycetidae</taxon>
        <taxon>Hypocreales</taxon>
        <taxon>Nectriaceae</taxon>
        <taxon>Dactylonectria</taxon>
    </lineage>
</organism>
<dbReference type="GO" id="GO:0016020">
    <property type="term" value="C:membrane"/>
    <property type="evidence" value="ECO:0007669"/>
    <property type="project" value="UniProtKB-SubCell"/>
</dbReference>
<dbReference type="AlphaFoldDB" id="A0A9P9EVW4"/>
<feature type="transmembrane region" description="Helical" evidence="6">
    <location>
        <begin position="42"/>
        <end position="62"/>
    </location>
</feature>
<feature type="transmembrane region" description="Helical" evidence="6">
    <location>
        <begin position="82"/>
        <end position="99"/>
    </location>
</feature>
<dbReference type="PANTHER" id="PTHR33048">
    <property type="entry name" value="PTH11-LIKE INTEGRAL MEMBRANE PROTEIN (AFU_ORTHOLOGUE AFUA_5G11245)"/>
    <property type="match status" value="1"/>
</dbReference>